<dbReference type="InterPro" id="IPR043360">
    <property type="entry name" value="PP2B"/>
</dbReference>
<feature type="domain" description="Serine/threonine specific protein phosphatases" evidence="3">
    <location>
        <begin position="163"/>
        <end position="168"/>
    </location>
</feature>
<evidence type="ECO:0000313" key="4">
    <source>
        <dbReference type="EMBL" id="ORD96211.1"/>
    </source>
</evidence>
<comment type="catalytic activity">
    <reaction evidence="1">
        <text>O-phospho-L-threonyl-[protein] + H2O = L-threonyl-[protein] + phosphate</text>
        <dbReference type="Rhea" id="RHEA:47004"/>
        <dbReference type="Rhea" id="RHEA-COMP:11060"/>
        <dbReference type="Rhea" id="RHEA-COMP:11605"/>
        <dbReference type="ChEBI" id="CHEBI:15377"/>
        <dbReference type="ChEBI" id="CHEBI:30013"/>
        <dbReference type="ChEBI" id="CHEBI:43474"/>
        <dbReference type="ChEBI" id="CHEBI:61977"/>
        <dbReference type="EC" id="3.1.3.16"/>
    </reaction>
</comment>
<dbReference type="PANTHER" id="PTHR45673">
    <property type="entry name" value="SERINE/THREONINE-PROTEIN PHOSPHATASE 2B CATALYTIC SUBUNIT 1-RELATED"/>
    <property type="match status" value="1"/>
</dbReference>
<protein>
    <recommendedName>
        <fullName evidence="1">Serine/threonine-protein phosphatase</fullName>
        <ecNumber evidence="1">3.1.3.16</ecNumber>
    </recommendedName>
</protein>
<dbReference type="InterPro" id="IPR004843">
    <property type="entry name" value="Calcineurin-like_PHP"/>
</dbReference>
<dbReference type="VEuPathDB" id="MicrosporidiaDB:A0H76_1362"/>
<comment type="similarity">
    <text evidence="1">Belongs to the PPP phosphatase family.</text>
</comment>
<sequence>MNLKSVKDKVIKVRPDKFIEDSEENAPFERILPKLGTVAAHLIPDKVILDQKSNLFDLSILKLHFFNQGKLSLKQLSLLLKTSSEITILEPNLLLIDGPTYVIGDTHGQFYDLMTILDEIDISNLKHNVLFLGDYVDRGSFSVEVYLFLMLLKTHYPKQVFILRGNHESLSMTSYFTFKSEVTSKYGIEAYDLFLNSFNTLPICAIIQNDIFCSHGGIPSKFKNIYDIDKIDRFREIPTNGPICDLLWSDPNPKFTTKSSFIPNHQRNCSVFYSYNDVINFLKNNNLKGIFRAHEVQEEGIKFLDNYNNFPSVTIIFSAPNYCDIYNNTGCFILYDKKIKKVFNVDAVKHPFILPNFQNGISWSLPFIVEKSLLYAFDFSDSISTLMNFLTSSSSTSTTNVIQAELLESTTTNLTRIEEVIEKEVDKEEVLKKVVLLRSERENIDEFIDEESAVDCCALHLTEPEIETYDEAVDADKKNEQVKKEKDIELIEELQDVPPSLLTQNLKDLENLNDLELNKDKSDNYNLITSNENDKEIINNDKEIINDDKEIKEMSKLLNEKLNLKNEEQNLKSKKNPKNDDSDLDSTNKGKFMNLF</sequence>
<dbReference type="InterPro" id="IPR006186">
    <property type="entry name" value="Ser/Thr-sp_prot-phosphatase"/>
</dbReference>
<evidence type="ECO:0000256" key="1">
    <source>
        <dbReference type="RuleBase" id="RU004273"/>
    </source>
</evidence>
<dbReference type="VEuPathDB" id="MicrosporidiaDB:HERIO_1838"/>
<dbReference type="GO" id="GO:0033192">
    <property type="term" value="F:calmodulin-dependent protein phosphatase activity"/>
    <property type="evidence" value="ECO:0007669"/>
    <property type="project" value="InterPro"/>
</dbReference>
<accession>A0A1X0Q8U3</accession>
<dbReference type="Pfam" id="PF00149">
    <property type="entry name" value="Metallophos"/>
    <property type="match status" value="1"/>
</dbReference>
<dbReference type="SMART" id="SM00156">
    <property type="entry name" value="PP2Ac"/>
    <property type="match status" value="1"/>
</dbReference>
<dbReference type="Proteomes" id="UP000192356">
    <property type="component" value="Unassembled WGS sequence"/>
</dbReference>
<evidence type="ECO:0000313" key="5">
    <source>
        <dbReference type="Proteomes" id="UP000192356"/>
    </source>
</evidence>
<feature type="compositionally biased region" description="Basic and acidic residues" evidence="2">
    <location>
        <begin position="568"/>
        <end position="581"/>
    </location>
</feature>
<feature type="region of interest" description="Disordered" evidence="2">
    <location>
        <begin position="568"/>
        <end position="596"/>
    </location>
</feature>
<keyword evidence="5" id="KW-1185">Reference proteome</keyword>
<dbReference type="OrthoDB" id="5593063at2759"/>
<dbReference type="Gene3D" id="3.60.21.10">
    <property type="match status" value="1"/>
</dbReference>
<reference evidence="4 5" key="1">
    <citation type="journal article" date="2017" name="Environ. Microbiol.">
        <title>Decay of the glycolytic pathway and adaptation to intranuclear parasitism within Enterocytozoonidae microsporidia.</title>
        <authorList>
            <person name="Wiredu Boakye D."/>
            <person name="Jaroenlak P."/>
            <person name="Prachumwat A."/>
            <person name="Williams T.A."/>
            <person name="Bateman K.S."/>
            <person name="Itsathitphaisarn O."/>
            <person name="Sritunyalucksana K."/>
            <person name="Paszkiewicz K.H."/>
            <person name="Moore K.A."/>
            <person name="Stentiford G.D."/>
            <person name="Williams B.A."/>
        </authorList>
    </citation>
    <scope>NUCLEOTIDE SEQUENCE [LARGE SCALE GENOMIC DNA]</scope>
    <source>
        <strain evidence="4 5">GB1</strain>
    </source>
</reference>
<gene>
    <name evidence="4" type="primary">PP2BA</name>
    <name evidence="4" type="ORF">HERIO_1838</name>
</gene>
<dbReference type="EMBL" id="LVKB01000115">
    <property type="protein sequence ID" value="ORD96211.1"/>
    <property type="molecule type" value="Genomic_DNA"/>
</dbReference>
<dbReference type="SUPFAM" id="SSF56300">
    <property type="entry name" value="Metallo-dependent phosphatases"/>
    <property type="match status" value="1"/>
</dbReference>
<dbReference type="GO" id="GO:0097720">
    <property type="term" value="P:calcineurin-mediated signaling"/>
    <property type="evidence" value="ECO:0007669"/>
    <property type="project" value="InterPro"/>
</dbReference>
<evidence type="ECO:0000256" key="2">
    <source>
        <dbReference type="SAM" id="MobiDB-lite"/>
    </source>
</evidence>
<dbReference type="PROSITE" id="PS00125">
    <property type="entry name" value="SER_THR_PHOSPHATASE"/>
    <property type="match status" value="1"/>
</dbReference>
<dbReference type="InterPro" id="IPR029052">
    <property type="entry name" value="Metallo-depent_PP-like"/>
</dbReference>
<evidence type="ECO:0000259" key="3">
    <source>
        <dbReference type="PROSITE" id="PS00125"/>
    </source>
</evidence>
<keyword evidence="1" id="KW-0378">Hydrolase</keyword>
<organism evidence="4 5">
    <name type="scientific">Hepatospora eriocheir</name>
    <dbReference type="NCBI Taxonomy" id="1081669"/>
    <lineage>
        <taxon>Eukaryota</taxon>
        <taxon>Fungi</taxon>
        <taxon>Fungi incertae sedis</taxon>
        <taxon>Microsporidia</taxon>
        <taxon>Hepatosporidae</taxon>
        <taxon>Hepatospora</taxon>
    </lineage>
</organism>
<dbReference type="EC" id="3.1.3.16" evidence="1"/>
<name>A0A1X0Q8U3_9MICR</name>
<comment type="caution">
    <text evidence="4">The sequence shown here is derived from an EMBL/GenBank/DDBJ whole genome shotgun (WGS) entry which is preliminary data.</text>
</comment>
<dbReference type="PRINTS" id="PR00114">
    <property type="entry name" value="STPHPHTASE"/>
</dbReference>
<proteinExistence type="inferred from homology"/>
<dbReference type="AlphaFoldDB" id="A0A1X0Q8U3"/>